<dbReference type="OMA" id="RNDSEDF"/>
<evidence type="ECO:0000256" key="1">
    <source>
        <dbReference type="SAM" id="MobiDB-lite"/>
    </source>
</evidence>
<evidence type="ECO:0000313" key="2">
    <source>
        <dbReference type="EMBL" id="EKM77735.1"/>
    </source>
</evidence>
<dbReference type="EMBL" id="JH971394">
    <property type="protein sequence ID" value="EKM77735.1"/>
    <property type="molecule type" value="Genomic_DNA"/>
</dbReference>
<organism evidence="2 3">
    <name type="scientific">Agaricus bisporus var. burnettii (strain JB137-S8 / ATCC MYA-4627 / FGSC 10392)</name>
    <name type="common">White button mushroom</name>
    <dbReference type="NCBI Taxonomy" id="597362"/>
    <lineage>
        <taxon>Eukaryota</taxon>
        <taxon>Fungi</taxon>
        <taxon>Dikarya</taxon>
        <taxon>Basidiomycota</taxon>
        <taxon>Agaricomycotina</taxon>
        <taxon>Agaricomycetes</taxon>
        <taxon>Agaricomycetidae</taxon>
        <taxon>Agaricales</taxon>
        <taxon>Agaricineae</taxon>
        <taxon>Agaricaceae</taxon>
        <taxon>Agaricus</taxon>
    </lineage>
</organism>
<feature type="compositionally biased region" description="Basic and acidic residues" evidence="1">
    <location>
        <begin position="1"/>
        <end position="11"/>
    </location>
</feature>
<sequence>METEFKDGGDDRVDDGEEHNKEATDDVEHKGEDVTENVTNVRNDSEDFLVDTADNFEDKTESLDDKDDETTDEFGDSFEIEDFTVKNKRSDTGGDGSCDIGLGFGDNGQDLTEDVKHNRNDTVDINIFSRDGLSQALAKRSDRGGDFGKDLNDGKLAVTSFDFGFNFEDGTAPRFHFRDSVVSTNLDLSRNVNGARSTGHVDYGKGRSHGRKCERGEGNDGGKRAHFQKECGGCVRETM</sequence>
<feature type="region of interest" description="Disordered" evidence="1">
    <location>
        <begin position="1"/>
        <end position="75"/>
    </location>
</feature>
<evidence type="ECO:0000313" key="3">
    <source>
        <dbReference type="Proteomes" id="UP000008493"/>
    </source>
</evidence>
<accession>K5XS45</accession>
<name>K5XS45_AGABU</name>
<dbReference type="Proteomes" id="UP000008493">
    <property type="component" value="Unassembled WGS sequence"/>
</dbReference>
<gene>
    <name evidence="2" type="ORF">AGABI1DRAFT_86368</name>
</gene>
<dbReference type="AlphaFoldDB" id="K5XS45"/>
<dbReference type="InParanoid" id="K5XS45"/>
<dbReference type="KEGG" id="abp:AGABI1DRAFT86368"/>
<reference evidence="3" key="1">
    <citation type="journal article" date="2012" name="Proc. Natl. Acad. Sci. U.S.A.">
        <title>Genome sequence of the button mushroom Agaricus bisporus reveals mechanisms governing adaptation to a humic-rich ecological niche.</title>
        <authorList>
            <person name="Morin E."/>
            <person name="Kohler A."/>
            <person name="Baker A.R."/>
            <person name="Foulongne-Oriol M."/>
            <person name="Lombard V."/>
            <person name="Nagy L.G."/>
            <person name="Ohm R.A."/>
            <person name="Patyshakuliyeva A."/>
            <person name="Brun A."/>
            <person name="Aerts A.L."/>
            <person name="Bailey A.M."/>
            <person name="Billette C."/>
            <person name="Coutinho P.M."/>
            <person name="Deakin G."/>
            <person name="Doddapaneni H."/>
            <person name="Floudas D."/>
            <person name="Grimwood J."/>
            <person name="Hilden K."/>
            <person name="Kuees U."/>
            <person name="LaButti K.M."/>
            <person name="Lapidus A."/>
            <person name="Lindquist E.A."/>
            <person name="Lucas S.M."/>
            <person name="Murat C."/>
            <person name="Riley R.W."/>
            <person name="Salamov A.A."/>
            <person name="Schmutz J."/>
            <person name="Subramanian V."/>
            <person name="Woesten H.A.B."/>
            <person name="Xu J."/>
            <person name="Eastwood D.C."/>
            <person name="Foster G.D."/>
            <person name="Sonnenberg A.S."/>
            <person name="Cullen D."/>
            <person name="de Vries R.P."/>
            <person name="Lundell T."/>
            <person name="Hibbett D.S."/>
            <person name="Henrissat B."/>
            <person name="Burton K.S."/>
            <person name="Kerrigan R.W."/>
            <person name="Challen M.P."/>
            <person name="Grigoriev I.V."/>
            <person name="Martin F."/>
        </authorList>
    </citation>
    <scope>NUCLEOTIDE SEQUENCE [LARGE SCALE GENOMIC DNA]</scope>
    <source>
        <strain evidence="3">JB137-S8 / ATCC MYA-4627 / FGSC 10392</strain>
    </source>
</reference>
<dbReference type="RefSeq" id="XP_007331591.1">
    <property type="nucleotide sequence ID" value="XM_007331529.1"/>
</dbReference>
<proteinExistence type="predicted"/>
<feature type="non-terminal residue" evidence="2">
    <location>
        <position position="239"/>
    </location>
</feature>
<protein>
    <submittedName>
        <fullName evidence="2">Uncharacterized protein</fullName>
    </submittedName>
</protein>
<feature type="compositionally biased region" description="Basic and acidic residues" evidence="1">
    <location>
        <begin position="18"/>
        <end position="33"/>
    </location>
</feature>
<dbReference type="HOGENOM" id="CLU_1065445_0_0_1"/>
<dbReference type="GeneID" id="18832131"/>
<keyword evidence="3" id="KW-1185">Reference proteome</keyword>
<feature type="region of interest" description="Disordered" evidence="1">
    <location>
        <begin position="197"/>
        <end position="222"/>
    </location>
</feature>
<feature type="compositionally biased region" description="Acidic residues" evidence="1">
    <location>
        <begin position="64"/>
        <end position="75"/>
    </location>
</feature>
<feature type="compositionally biased region" description="Basic and acidic residues" evidence="1">
    <location>
        <begin position="211"/>
        <end position="222"/>
    </location>
</feature>